<keyword evidence="4" id="KW-0808">Transferase</keyword>
<dbReference type="Gene3D" id="3.10.20.90">
    <property type="entry name" value="Phosphatidylinositol 3-kinase Catalytic Subunit, Chain A, domain 1"/>
    <property type="match status" value="1"/>
</dbReference>
<dbReference type="Proteomes" id="UP001187415">
    <property type="component" value="Unassembled WGS sequence"/>
</dbReference>
<dbReference type="GO" id="GO:0005524">
    <property type="term" value="F:ATP binding"/>
    <property type="evidence" value="ECO:0007669"/>
    <property type="project" value="UniProtKB-UniRule"/>
</dbReference>
<dbReference type="GO" id="GO:0005737">
    <property type="term" value="C:cytoplasm"/>
    <property type="evidence" value="ECO:0007669"/>
    <property type="project" value="UniProtKB-SubCell"/>
</dbReference>
<evidence type="ECO:0000256" key="4">
    <source>
        <dbReference type="ARBA" id="ARBA00022679"/>
    </source>
</evidence>
<evidence type="ECO:0000256" key="7">
    <source>
        <dbReference type="ARBA" id="ARBA00022840"/>
    </source>
</evidence>
<keyword evidence="7 8" id="KW-0067">ATP-binding</keyword>
<evidence type="ECO:0000256" key="1">
    <source>
        <dbReference type="ARBA" id="ARBA00004496"/>
    </source>
</evidence>
<evidence type="ECO:0000256" key="5">
    <source>
        <dbReference type="ARBA" id="ARBA00022741"/>
    </source>
</evidence>
<dbReference type="Gene3D" id="3.30.200.20">
    <property type="entry name" value="Phosphorylase Kinase, domain 1"/>
    <property type="match status" value="1"/>
</dbReference>
<dbReference type="FunFam" id="3.30.200.20:FF:000106">
    <property type="entry name" value="serine/threonine-protein kinase TBK1 isoform X1"/>
    <property type="match status" value="1"/>
</dbReference>
<dbReference type="InterPro" id="IPR000719">
    <property type="entry name" value="Prot_kinase_dom"/>
</dbReference>
<dbReference type="Pfam" id="PF00069">
    <property type="entry name" value="Pkinase"/>
    <property type="match status" value="1"/>
</dbReference>
<dbReference type="GO" id="GO:0010628">
    <property type="term" value="P:positive regulation of gene expression"/>
    <property type="evidence" value="ECO:0007669"/>
    <property type="project" value="UniProtKB-ARBA"/>
</dbReference>
<dbReference type="Pfam" id="PF18394">
    <property type="entry name" value="TBK1_CCD1"/>
    <property type="match status" value="1"/>
</dbReference>
<dbReference type="GO" id="GO:0006950">
    <property type="term" value="P:response to stress"/>
    <property type="evidence" value="ECO:0007669"/>
    <property type="project" value="UniProtKB-ARBA"/>
</dbReference>
<dbReference type="InterPro" id="IPR051180">
    <property type="entry name" value="IKK"/>
</dbReference>
<keyword evidence="3" id="KW-0723">Serine/threonine-protein kinase</keyword>
<dbReference type="PANTHER" id="PTHR22969">
    <property type="entry name" value="IKB KINASE"/>
    <property type="match status" value="1"/>
</dbReference>
<sequence>MCACLSMGGCRLRSKRPPGSVSGMTASTANYLWSLQDVLGQGATASVYRARNKRSGELVAVKVFNLMSYNRPHEVQMREFEMLRKLNHSNIVKLFAVEEMPSRQKVLVMEYCSGGSLLTLLEDPVNAFGLLETEFLTVLQCVVQGMNHLRENGVVHRDIKPGNIMRQVREDGKSVYKLTDFGAARELEDDEKFVSIYGTEEYLHPDMYERAVLRKAHQKSYGVSVDLWSIGVTFYHAATGSLPFTPFEGPRRNKATMFKITTEKPTGAITGIQQSEGGPIEWSYHLPHSCQLSQGLRIQLVPVLAGILEADQERCWGFDQFFTATTDILQREPVHIFSLQQAMAYCIYIHHYNTVSVFLEEVASQTGIGVQHQRLLYLGHDLPLEGNMKVVNLPHTSAAQPLILLNCGPEVNNSPPFREPETPTIPSRFDVIADYNFSKTIVGVVHQYLRIVKFFHTHRELLLQGYYSYMMGLRKECEEAMHFIRMFRVRLESYLNLGHRIQTLGHYTSDNQGSADNSQKLKLVHEHLPIYAAGIQEFQNRLEHLLIQQAKLAETLADDKSCPKMEMLLQKITAIHQQYHKDKNTGKLAYNDEQIHKFEKIHLSTHIKRVKSLFREECLQRYKELLASTRTWSSALLEMQTRLHEFSSLSTNSLADLELGEQLQNKILDRILFAMQSRVGQEPAITPLDKDHMVSRMHHLKEEMEILVRELQCNNSIIESLGAVNSAAALEPNLARPSIL</sequence>
<evidence type="ECO:0000256" key="3">
    <source>
        <dbReference type="ARBA" id="ARBA00022527"/>
    </source>
</evidence>
<dbReference type="InterPro" id="IPR041309">
    <property type="entry name" value="TBK1_CC1"/>
</dbReference>
<dbReference type="InterPro" id="IPR011009">
    <property type="entry name" value="Kinase-like_dom_sf"/>
</dbReference>
<comment type="caution">
    <text evidence="10">The sequence shown here is derived from an EMBL/GenBank/DDBJ whole genome shotgun (WGS) entry which is preliminary data.</text>
</comment>
<dbReference type="PROSITE" id="PS00107">
    <property type="entry name" value="PROTEIN_KINASE_ATP"/>
    <property type="match status" value="1"/>
</dbReference>
<dbReference type="Gene3D" id="1.10.510.10">
    <property type="entry name" value="Transferase(Phosphotransferase) domain 1"/>
    <property type="match status" value="1"/>
</dbReference>
<dbReference type="CDD" id="cd21933">
    <property type="entry name" value="TBK1_IKKE-like_C"/>
    <property type="match status" value="1"/>
</dbReference>
<dbReference type="GO" id="GO:0045089">
    <property type="term" value="P:positive regulation of innate immune response"/>
    <property type="evidence" value="ECO:0007669"/>
    <property type="project" value="UniProtKB-ARBA"/>
</dbReference>
<protein>
    <recommendedName>
        <fullName evidence="9">Protein kinase domain-containing protein</fullName>
    </recommendedName>
</protein>
<dbReference type="PANTHER" id="PTHR22969:SF10">
    <property type="entry name" value="INHIBITOR OF NUCLEAR FACTOR KAPPA-B KINASE SUBUNIT EPSILON"/>
    <property type="match status" value="1"/>
</dbReference>
<dbReference type="AlphaFoldDB" id="A0AA88T4A1"/>
<keyword evidence="2" id="KW-0963">Cytoplasm</keyword>
<dbReference type="InterPro" id="IPR017441">
    <property type="entry name" value="Protein_kinase_ATP_BS"/>
</dbReference>
<proteinExistence type="predicted"/>
<reference evidence="10" key="1">
    <citation type="submission" date="2023-07" db="EMBL/GenBank/DDBJ databases">
        <title>Chromosome-level Genome Assembly of Striped Snakehead (Channa striata).</title>
        <authorList>
            <person name="Liu H."/>
        </authorList>
    </citation>
    <scope>NUCLEOTIDE SEQUENCE</scope>
    <source>
        <strain evidence="10">Gz</strain>
        <tissue evidence="10">Muscle</tissue>
    </source>
</reference>
<organism evidence="10 11">
    <name type="scientific">Channa striata</name>
    <name type="common">Snakehead murrel</name>
    <name type="synonym">Ophicephalus striatus</name>
    <dbReference type="NCBI Taxonomy" id="64152"/>
    <lineage>
        <taxon>Eukaryota</taxon>
        <taxon>Metazoa</taxon>
        <taxon>Chordata</taxon>
        <taxon>Craniata</taxon>
        <taxon>Vertebrata</taxon>
        <taxon>Euteleostomi</taxon>
        <taxon>Actinopterygii</taxon>
        <taxon>Neopterygii</taxon>
        <taxon>Teleostei</taxon>
        <taxon>Neoteleostei</taxon>
        <taxon>Acanthomorphata</taxon>
        <taxon>Anabantaria</taxon>
        <taxon>Anabantiformes</taxon>
        <taxon>Channoidei</taxon>
        <taxon>Channidae</taxon>
        <taxon>Channa</taxon>
    </lineage>
</organism>
<evidence type="ECO:0000256" key="8">
    <source>
        <dbReference type="PROSITE-ProRule" id="PRU10141"/>
    </source>
</evidence>
<dbReference type="EMBL" id="JAUPFM010000001">
    <property type="protein sequence ID" value="KAK2862307.1"/>
    <property type="molecule type" value="Genomic_DNA"/>
</dbReference>
<dbReference type="PROSITE" id="PS50011">
    <property type="entry name" value="PROTEIN_KINASE_DOM"/>
    <property type="match status" value="1"/>
</dbReference>
<evidence type="ECO:0000256" key="6">
    <source>
        <dbReference type="ARBA" id="ARBA00022777"/>
    </source>
</evidence>
<comment type="subcellular location">
    <subcellularLocation>
        <location evidence="1">Cytoplasm</location>
    </subcellularLocation>
</comment>
<feature type="domain" description="Protein kinase" evidence="9">
    <location>
        <begin position="33"/>
        <end position="338"/>
    </location>
</feature>
<keyword evidence="5 8" id="KW-0547">Nucleotide-binding</keyword>
<evidence type="ECO:0000313" key="10">
    <source>
        <dbReference type="EMBL" id="KAK2862307.1"/>
    </source>
</evidence>
<dbReference type="GO" id="GO:0004674">
    <property type="term" value="F:protein serine/threonine kinase activity"/>
    <property type="evidence" value="ECO:0007669"/>
    <property type="project" value="UniProtKB-KW"/>
</dbReference>
<name>A0AA88T4A1_CHASR</name>
<dbReference type="SMART" id="SM00220">
    <property type="entry name" value="S_TKc"/>
    <property type="match status" value="1"/>
</dbReference>
<dbReference type="InterPro" id="IPR041087">
    <property type="entry name" value="TBK1_ULD"/>
</dbReference>
<dbReference type="Gene3D" id="1.20.1270.420">
    <property type="match status" value="1"/>
</dbReference>
<evidence type="ECO:0000256" key="2">
    <source>
        <dbReference type="ARBA" id="ARBA00022490"/>
    </source>
</evidence>
<keyword evidence="11" id="KW-1185">Reference proteome</keyword>
<dbReference type="Pfam" id="PF18396">
    <property type="entry name" value="TBK1_ULD"/>
    <property type="match status" value="1"/>
</dbReference>
<gene>
    <name evidence="10" type="ORF">Q5P01_001840</name>
</gene>
<keyword evidence="6" id="KW-0418">Kinase</keyword>
<dbReference type="FunFam" id="1.10.510.10:FF:000100">
    <property type="entry name" value="inhibitor of nuclear factor kappa-B kinase subunit epsilon"/>
    <property type="match status" value="1"/>
</dbReference>
<evidence type="ECO:0000259" key="9">
    <source>
        <dbReference type="PROSITE" id="PS50011"/>
    </source>
</evidence>
<dbReference type="FunFam" id="3.10.20.90:FF:000112">
    <property type="entry name" value="TANK binding kinase TBK1"/>
    <property type="match status" value="1"/>
</dbReference>
<dbReference type="SUPFAM" id="SSF56112">
    <property type="entry name" value="Protein kinase-like (PK-like)"/>
    <property type="match status" value="1"/>
</dbReference>
<feature type="binding site" evidence="8">
    <location>
        <position position="62"/>
    </location>
    <ligand>
        <name>ATP</name>
        <dbReference type="ChEBI" id="CHEBI:30616"/>
    </ligand>
</feature>
<evidence type="ECO:0000313" key="11">
    <source>
        <dbReference type="Proteomes" id="UP001187415"/>
    </source>
</evidence>
<accession>A0AA88T4A1</accession>
<dbReference type="GO" id="GO:0009967">
    <property type="term" value="P:positive regulation of signal transduction"/>
    <property type="evidence" value="ECO:0007669"/>
    <property type="project" value="UniProtKB-ARBA"/>
</dbReference>